<dbReference type="eggNOG" id="ENOG503209H">
    <property type="taxonomic scope" value="Bacteria"/>
</dbReference>
<feature type="region of interest" description="Disordered" evidence="1">
    <location>
        <begin position="176"/>
        <end position="195"/>
    </location>
</feature>
<comment type="caution">
    <text evidence="3">The sequence shown here is derived from an EMBL/GenBank/DDBJ whole genome shotgun (WGS) entry which is preliminary data.</text>
</comment>
<feature type="compositionally biased region" description="Basic and acidic residues" evidence="1">
    <location>
        <begin position="1"/>
        <end position="17"/>
    </location>
</feature>
<dbReference type="RefSeq" id="WP_007456069.1">
    <property type="nucleotide sequence ID" value="NZ_HF570108.1"/>
</dbReference>
<gene>
    <name evidence="3" type="ORF">MILUP08_41218</name>
</gene>
<feature type="compositionally biased region" description="Gly residues" evidence="1">
    <location>
        <begin position="80"/>
        <end position="89"/>
    </location>
</feature>
<accession>I0KXK7</accession>
<feature type="transmembrane region" description="Helical" evidence="2">
    <location>
        <begin position="51"/>
        <end position="70"/>
    </location>
</feature>
<proteinExistence type="predicted"/>
<dbReference type="AlphaFoldDB" id="I0KXK7"/>
<dbReference type="STRING" id="1150864.MILUP08_41218"/>
<protein>
    <submittedName>
        <fullName evidence="3">Uncharacterized protein</fullName>
    </submittedName>
</protein>
<evidence type="ECO:0000313" key="4">
    <source>
        <dbReference type="Proteomes" id="UP000003448"/>
    </source>
</evidence>
<keyword evidence="2" id="KW-0812">Transmembrane</keyword>
<evidence type="ECO:0000256" key="1">
    <source>
        <dbReference type="SAM" id="MobiDB-lite"/>
    </source>
</evidence>
<keyword evidence="2" id="KW-0472">Membrane</keyword>
<dbReference type="Proteomes" id="UP000003448">
    <property type="component" value="Unassembled WGS sequence"/>
</dbReference>
<dbReference type="EMBL" id="CAIE01000013">
    <property type="protein sequence ID" value="CCH16304.1"/>
    <property type="molecule type" value="Genomic_DNA"/>
</dbReference>
<feature type="compositionally biased region" description="Pro residues" evidence="1">
    <location>
        <begin position="123"/>
        <end position="138"/>
    </location>
</feature>
<feature type="region of interest" description="Disordered" evidence="1">
    <location>
        <begin position="73"/>
        <end position="148"/>
    </location>
</feature>
<evidence type="ECO:0000256" key="2">
    <source>
        <dbReference type="SAM" id="Phobius"/>
    </source>
</evidence>
<keyword evidence="4" id="KW-1185">Reference proteome</keyword>
<organism evidence="3 4">
    <name type="scientific">Micromonospora lupini str. Lupac 08</name>
    <dbReference type="NCBI Taxonomy" id="1150864"/>
    <lineage>
        <taxon>Bacteria</taxon>
        <taxon>Bacillati</taxon>
        <taxon>Actinomycetota</taxon>
        <taxon>Actinomycetes</taxon>
        <taxon>Micromonosporales</taxon>
        <taxon>Micromonosporaceae</taxon>
        <taxon>Micromonospora</taxon>
    </lineage>
</organism>
<feature type="region of interest" description="Disordered" evidence="1">
    <location>
        <begin position="1"/>
        <end position="29"/>
    </location>
</feature>
<sequence length="322" mass="34046">MADEDRTRSDARAEDAPTGRPASHRPRTLAAGLNHRTLRRLARTRQRRRRWALEGLGALVCLVVLVAYVGTRSDPESGDGPAGGSGGVPAGATRPTTLPAADGHATDAGPALPGLRPRERPPSPEPSPSTSTPAPPSKKPGASLLSVSRAEVPAEVDLTAVGTRDWMHWGLRGGNSTVRKRSGSGEIVDGGGRGTRIGWDGNQEVIRWSDGAPERADRGSSNGVYTCGVGNGFMLAVAGSGAPRTVQLYAGIWMARGRLDVRLSTGGPVSTLRLEDPYTSQSAQFTIRFELPKDARLVLTWTVEKVFTEHCGNVGLQALALR</sequence>
<keyword evidence="2" id="KW-1133">Transmembrane helix</keyword>
<evidence type="ECO:0000313" key="3">
    <source>
        <dbReference type="EMBL" id="CCH16304.1"/>
    </source>
</evidence>
<reference evidence="4" key="1">
    <citation type="journal article" date="2012" name="J. Bacteriol.">
        <title>Genome Sequence of Micromonospora lupini Lupac 08, Isolated from Root Nodules of Lupinus angustifolius.</title>
        <authorList>
            <person name="Alonso-Vega P."/>
            <person name="Normand P."/>
            <person name="Bacigalupe R."/>
            <person name="Pujic P."/>
            <person name="Lajus A."/>
            <person name="Vallenet D."/>
            <person name="Carro L."/>
            <person name="Coll P."/>
            <person name="Trujillo M.E."/>
        </authorList>
    </citation>
    <scope>NUCLEOTIDE SEQUENCE [LARGE SCALE GENOMIC DNA]</scope>
    <source>
        <strain evidence="4">Lupac 08</strain>
    </source>
</reference>
<name>I0KXK7_9ACTN</name>